<dbReference type="InterPro" id="IPR004843">
    <property type="entry name" value="Calcineurin-like_PHP"/>
</dbReference>
<evidence type="ECO:0000313" key="5">
    <source>
        <dbReference type="Proteomes" id="UP000188184"/>
    </source>
</evidence>
<dbReference type="GO" id="GO:0016020">
    <property type="term" value="C:membrane"/>
    <property type="evidence" value="ECO:0007669"/>
    <property type="project" value="GOC"/>
</dbReference>
<dbReference type="Proteomes" id="UP000188184">
    <property type="component" value="Chromosome"/>
</dbReference>
<feature type="domain" description="Calcineurin-like phosphoesterase" evidence="3">
    <location>
        <begin position="46"/>
        <end position="230"/>
    </location>
</feature>
<evidence type="ECO:0000313" key="4">
    <source>
        <dbReference type="EMBL" id="AQQ53202.1"/>
    </source>
</evidence>
<organism evidence="4 5">
    <name type="scientific">Planococcus lenghuensis</name>
    <dbReference type="NCBI Taxonomy" id="2213202"/>
    <lineage>
        <taxon>Bacteria</taxon>
        <taxon>Bacillati</taxon>
        <taxon>Bacillota</taxon>
        <taxon>Bacilli</taxon>
        <taxon>Bacillales</taxon>
        <taxon>Caryophanaceae</taxon>
        <taxon>Planococcus</taxon>
    </lineage>
</organism>
<dbReference type="PANTHER" id="PTHR31302:SF31">
    <property type="entry name" value="PHOSPHODIESTERASE YAEI"/>
    <property type="match status" value="1"/>
</dbReference>
<reference evidence="4 5" key="1">
    <citation type="submission" date="2017-02" db="EMBL/GenBank/DDBJ databases">
        <title>The complete genomic sequence of a novel cold adapted crude oil-degrading bacterium Planococcus qaidamina Y42.</title>
        <authorList>
            <person name="Yang R."/>
        </authorList>
    </citation>
    <scope>NUCLEOTIDE SEQUENCE [LARGE SCALE GENOMIC DNA]</scope>
    <source>
        <strain evidence="4 5">Y42</strain>
    </source>
</reference>
<evidence type="ECO:0000259" key="3">
    <source>
        <dbReference type="Pfam" id="PF00149"/>
    </source>
</evidence>
<dbReference type="SUPFAM" id="SSF56300">
    <property type="entry name" value="Metallo-dependent phosphatases"/>
    <property type="match status" value="1"/>
</dbReference>
<dbReference type="Pfam" id="PF00149">
    <property type="entry name" value="Metallophos"/>
    <property type="match status" value="1"/>
</dbReference>
<dbReference type="RefSeq" id="WP_077589088.1">
    <property type="nucleotide sequence ID" value="NZ_CP019640.1"/>
</dbReference>
<dbReference type="GO" id="GO:0046872">
    <property type="term" value="F:metal ion binding"/>
    <property type="evidence" value="ECO:0007669"/>
    <property type="project" value="UniProtKB-KW"/>
</dbReference>
<dbReference type="KEGG" id="pmar:B0X71_08985"/>
<dbReference type="InterPro" id="IPR051158">
    <property type="entry name" value="Metallophosphoesterase_sf"/>
</dbReference>
<keyword evidence="1" id="KW-0479">Metal-binding</keyword>
<dbReference type="GO" id="GO:0008758">
    <property type="term" value="F:UDP-2,3-diacylglucosamine hydrolase activity"/>
    <property type="evidence" value="ECO:0007669"/>
    <property type="project" value="TreeGrafter"/>
</dbReference>
<keyword evidence="2" id="KW-0378">Hydrolase</keyword>
<dbReference type="Gene3D" id="3.60.21.10">
    <property type="match status" value="1"/>
</dbReference>
<gene>
    <name evidence="4" type="ORF">B0X71_08985</name>
</gene>
<dbReference type="EMBL" id="CP019640">
    <property type="protein sequence ID" value="AQQ53202.1"/>
    <property type="molecule type" value="Genomic_DNA"/>
</dbReference>
<sequence>MKKWLVISGLLLASIALFIWINNKWITVSEYTITSPDIPKAFIGARIVHISDLQRTTFGEEQSPILKKVAGAEPDLIFVTGDLVDSDSYQLEPVLTLVNGLKEIAEVYFVTGNQEISKGRSEEVLFALKETGITILENEMVDWTLDGETIYIAGIHDPLMSASNHSSMKDSTIHDPLMSYSERMDNYVQKSLNEIPFTGTFTLLLTHRPELIDIYAESEADVVFSGHAHGGQIRIPGIGGLFAPGQGVFPDLTQGVHEFGGAQLVITRGLGNSSFPLRINNRPEVVVVTLKNKEVHVID</sequence>
<accession>A0A1Q2KZY5</accession>
<dbReference type="PANTHER" id="PTHR31302">
    <property type="entry name" value="TRANSMEMBRANE PROTEIN WITH METALLOPHOSPHOESTERASE DOMAIN-RELATED"/>
    <property type="match status" value="1"/>
</dbReference>
<evidence type="ECO:0000256" key="1">
    <source>
        <dbReference type="ARBA" id="ARBA00022723"/>
    </source>
</evidence>
<keyword evidence="5" id="KW-1185">Reference proteome</keyword>
<dbReference type="AlphaFoldDB" id="A0A1Q2KZY5"/>
<protein>
    <recommendedName>
        <fullName evidence="3">Calcineurin-like phosphoesterase domain-containing protein</fullName>
    </recommendedName>
</protein>
<dbReference type="GO" id="GO:0009245">
    <property type="term" value="P:lipid A biosynthetic process"/>
    <property type="evidence" value="ECO:0007669"/>
    <property type="project" value="TreeGrafter"/>
</dbReference>
<evidence type="ECO:0000256" key="2">
    <source>
        <dbReference type="ARBA" id="ARBA00022801"/>
    </source>
</evidence>
<dbReference type="InterPro" id="IPR029052">
    <property type="entry name" value="Metallo-depent_PP-like"/>
</dbReference>
<proteinExistence type="predicted"/>
<name>A0A1Q2KZY5_9BACL</name>